<keyword evidence="2" id="KW-1133">Transmembrane helix</keyword>
<keyword evidence="2" id="KW-0812">Transmembrane</keyword>
<dbReference type="InterPro" id="IPR036013">
    <property type="entry name" value="Band_7/SPFH_dom_sf"/>
</dbReference>
<feature type="domain" description="Band 7" evidence="3">
    <location>
        <begin position="57"/>
        <end position="227"/>
    </location>
</feature>
<protein>
    <recommendedName>
        <fullName evidence="3">Band 7 domain-containing protein</fullName>
    </recommendedName>
</protein>
<dbReference type="STRING" id="1798664.A3C93_01805"/>
<evidence type="ECO:0000256" key="2">
    <source>
        <dbReference type="SAM" id="Phobius"/>
    </source>
</evidence>
<feature type="transmembrane region" description="Helical" evidence="2">
    <location>
        <begin position="12"/>
        <end position="29"/>
    </location>
</feature>
<evidence type="ECO:0000256" key="1">
    <source>
        <dbReference type="SAM" id="Coils"/>
    </source>
</evidence>
<keyword evidence="2" id="KW-0472">Membrane</keyword>
<evidence type="ECO:0000313" key="5">
    <source>
        <dbReference type="Proteomes" id="UP000178636"/>
    </source>
</evidence>
<evidence type="ECO:0000313" key="4">
    <source>
        <dbReference type="EMBL" id="OGZ11431.1"/>
    </source>
</evidence>
<evidence type="ECO:0000259" key="3">
    <source>
        <dbReference type="Pfam" id="PF01145"/>
    </source>
</evidence>
<comment type="caution">
    <text evidence="4">The sequence shown here is derived from an EMBL/GenBank/DDBJ whole genome shotgun (WGS) entry which is preliminary data.</text>
</comment>
<keyword evidence="1" id="KW-0175">Coiled coil</keyword>
<dbReference type="AlphaFoldDB" id="A0A1G2DEQ0"/>
<feature type="coiled-coil region" evidence="1">
    <location>
        <begin position="208"/>
        <end position="244"/>
    </location>
</feature>
<sequence>MDDFLARHKRKLIVAAVVAVALGTMGTVMNRVQVEAGHEAIMVDKPFFSIFDGGGVRPEPFSTGSTWLFYTTEIIRYDLRPFQHTEKFDDAIDGTITADNIPIDFNAYIKVRPISGKTPRLHASFGPNWYPQNLKEVFRTSVRDEVAKYTMTVLTTRQANAQKDVLGDIQRHVIKEMRDFVKDKGIDAEVMEVIVGKVTPPQKILDQLAETANQQQRAQTEIQRTAAEIQRKNAERERANADNEYRNKIGYSVSEFLSLEIAKKQVEALKECGAKASCTAIIGQLGVQATLPLQK</sequence>
<dbReference type="Pfam" id="PF01145">
    <property type="entry name" value="Band_7"/>
    <property type="match status" value="1"/>
</dbReference>
<reference evidence="4 5" key="1">
    <citation type="journal article" date="2016" name="Nat. Commun.">
        <title>Thousands of microbial genomes shed light on interconnected biogeochemical processes in an aquifer system.</title>
        <authorList>
            <person name="Anantharaman K."/>
            <person name="Brown C.T."/>
            <person name="Hug L.A."/>
            <person name="Sharon I."/>
            <person name="Castelle C.J."/>
            <person name="Probst A.J."/>
            <person name="Thomas B.C."/>
            <person name="Singh A."/>
            <person name="Wilkins M.J."/>
            <person name="Karaoz U."/>
            <person name="Brodie E.L."/>
            <person name="Williams K.H."/>
            <person name="Hubbard S.S."/>
            <person name="Banfield J.F."/>
        </authorList>
    </citation>
    <scope>NUCLEOTIDE SEQUENCE [LARGE SCALE GENOMIC DNA]</scope>
</reference>
<dbReference type="EMBL" id="MHLO01000034">
    <property type="protein sequence ID" value="OGZ11431.1"/>
    <property type="molecule type" value="Genomic_DNA"/>
</dbReference>
<accession>A0A1G2DEQ0</accession>
<proteinExistence type="predicted"/>
<gene>
    <name evidence="4" type="ORF">A3C93_01805</name>
</gene>
<dbReference type="InterPro" id="IPR001107">
    <property type="entry name" value="Band_7"/>
</dbReference>
<dbReference type="Proteomes" id="UP000178636">
    <property type="component" value="Unassembled WGS sequence"/>
</dbReference>
<dbReference type="Gene3D" id="3.30.479.30">
    <property type="entry name" value="Band 7 domain"/>
    <property type="match status" value="1"/>
</dbReference>
<name>A0A1G2DEQ0_9BACT</name>
<dbReference type="SUPFAM" id="SSF117892">
    <property type="entry name" value="Band 7/SPFH domain"/>
    <property type="match status" value="1"/>
</dbReference>
<organism evidence="4 5">
    <name type="scientific">Candidatus Lloydbacteria bacterium RIFCSPHIGHO2_02_FULL_54_17</name>
    <dbReference type="NCBI Taxonomy" id="1798664"/>
    <lineage>
        <taxon>Bacteria</taxon>
        <taxon>Candidatus Lloydiibacteriota</taxon>
    </lineage>
</organism>